<accession>A0A1F4VJ70</accession>
<organism evidence="2 3">
    <name type="scientific">candidate division WWE3 bacterium RIFCSPLOWO2_12_FULL_36_10</name>
    <dbReference type="NCBI Taxonomy" id="1802630"/>
    <lineage>
        <taxon>Bacteria</taxon>
        <taxon>Katanobacteria</taxon>
    </lineage>
</organism>
<dbReference type="AlphaFoldDB" id="A0A1F4VJ70"/>
<feature type="transmembrane region" description="Helical" evidence="1">
    <location>
        <begin position="7"/>
        <end position="27"/>
    </location>
</feature>
<evidence type="ECO:0000256" key="1">
    <source>
        <dbReference type="SAM" id="Phobius"/>
    </source>
</evidence>
<dbReference type="EMBL" id="MEVN01000019">
    <property type="protein sequence ID" value="OGC57219.1"/>
    <property type="molecule type" value="Genomic_DNA"/>
</dbReference>
<proteinExistence type="predicted"/>
<feature type="transmembrane region" description="Helical" evidence="1">
    <location>
        <begin position="33"/>
        <end position="51"/>
    </location>
</feature>
<dbReference type="Proteomes" id="UP000177763">
    <property type="component" value="Unassembled WGS sequence"/>
</dbReference>
<reference evidence="2 3" key="1">
    <citation type="journal article" date="2016" name="Nat. Commun.">
        <title>Thousands of microbial genomes shed light on interconnected biogeochemical processes in an aquifer system.</title>
        <authorList>
            <person name="Anantharaman K."/>
            <person name="Brown C.T."/>
            <person name="Hug L.A."/>
            <person name="Sharon I."/>
            <person name="Castelle C.J."/>
            <person name="Probst A.J."/>
            <person name="Thomas B.C."/>
            <person name="Singh A."/>
            <person name="Wilkins M.J."/>
            <person name="Karaoz U."/>
            <person name="Brodie E.L."/>
            <person name="Williams K.H."/>
            <person name="Hubbard S.S."/>
            <person name="Banfield J.F."/>
        </authorList>
    </citation>
    <scope>NUCLEOTIDE SEQUENCE [LARGE SCALE GENOMIC DNA]</scope>
</reference>
<evidence type="ECO:0000313" key="2">
    <source>
        <dbReference type="EMBL" id="OGC57219.1"/>
    </source>
</evidence>
<protein>
    <submittedName>
        <fullName evidence="2">Uncharacterized protein</fullName>
    </submittedName>
</protein>
<feature type="transmembrane region" description="Helical" evidence="1">
    <location>
        <begin position="58"/>
        <end position="78"/>
    </location>
</feature>
<dbReference type="STRING" id="1802630.A3H26_02145"/>
<sequence length="109" mass="12969">MRKLLYNFRIYILGVTLALFVLELVFIKGTFDLSILLLMAFWILNVVNYKLNYKFDFMIGMVILALVPLSLIFKFYMLAEKMSIWSYAFFIFALAQKFFVKGRTSYNRD</sequence>
<evidence type="ECO:0000313" key="3">
    <source>
        <dbReference type="Proteomes" id="UP000177763"/>
    </source>
</evidence>
<feature type="transmembrane region" description="Helical" evidence="1">
    <location>
        <begin position="84"/>
        <end position="100"/>
    </location>
</feature>
<comment type="caution">
    <text evidence="2">The sequence shown here is derived from an EMBL/GenBank/DDBJ whole genome shotgun (WGS) entry which is preliminary data.</text>
</comment>
<keyword evidence="1" id="KW-0472">Membrane</keyword>
<name>A0A1F4VJ70_UNCKA</name>
<gene>
    <name evidence="2" type="ORF">A3H26_02145</name>
</gene>
<keyword evidence="1" id="KW-1133">Transmembrane helix</keyword>
<keyword evidence="1" id="KW-0812">Transmembrane</keyword>